<evidence type="ECO:0000313" key="2">
    <source>
        <dbReference type="EMBL" id="STO56887.1"/>
    </source>
</evidence>
<feature type="transmembrane region" description="Helical" evidence="1">
    <location>
        <begin position="118"/>
        <end position="135"/>
    </location>
</feature>
<feature type="transmembrane region" description="Helical" evidence="1">
    <location>
        <begin position="90"/>
        <end position="112"/>
    </location>
</feature>
<dbReference type="Proteomes" id="UP000254512">
    <property type="component" value="Unassembled WGS sequence"/>
</dbReference>
<protein>
    <submittedName>
        <fullName evidence="2">Uncharacterized protein</fullName>
    </submittedName>
</protein>
<feature type="transmembrane region" description="Helical" evidence="1">
    <location>
        <begin position="155"/>
        <end position="178"/>
    </location>
</feature>
<keyword evidence="1" id="KW-0472">Membrane</keyword>
<evidence type="ECO:0000313" key="3">
    <source>
        <dbReference type="Proteomes" id="UP000254512"/>
    </source>
</evidence>
<feature type="transmembrane region" description="Helical" evidence="1">
    <location>
        <begin position="34"/>
        <end position="57"/>
    </location>
</feature>
<dbReference type="AlphaFoldDB" id="A0A377HL32"/>
<dbReference type="EMBL" id="UGHD01000002">
    <property type="protein sequence ID" value="STO56887.1"/>
    <property type="molecule type" value="Genomic_DNA"/>
</dbReference>
<keyword evidence="1" id="KW-0812">Transmembrane</keyword>
<reference evidence="2 3" key="1">
    <citation type="submission" date="2018-06" db="EMBL/GenBank/DDBJ databases">
        <authorList>
            <consortium name="Pathogen Informatics"/>
            <person name="Doyle S."/>
        </authorList>
    </citation>
    <scope>NUCLEOTIDE SEQUENCE [LARGE SCALE GENOMIC DNA]</scope>
    <source>
        <strain evidence="2 3">NCTC11645</strain>
    </source>
</reference>
<gene>
    <name evidence="2" type="ORF">NCTC11645_01262</name>
</gene>
<sequence>MLMMFIPIKIFILISTDSVIFSNLYDKDKLEYDLSLIILFSILILVFLVSVGSQYYLPRATSSQMKKLRGIVEKKYNDSVYSRLFISKSYIPMVNFISDLVIILISFLIYAFCSIEFTLLQMVFIISLYMLYDYILFTNNRLNILSRLSMTSTEFVAFSSNSILLVGFLLVFTVYSYGHIDVNSGVLILMVTRMLSGSLRGYAYSTIKIDSNLRNLNTSNNS</sequence>
<dbReference type="RefSeq" id="WP_114994931.1">
    <property type="nucleotide sequence ID" value="NZ_CP046851.1"/>
</dbReference>
<proteinExistence type="predicted"/>
<evidence type="ECO:0000256" key="1">
    <source>
        <dbReference type="SAM" id="Phobius"/>
    </source>
</evidence>
<keyword evidence="1" id="KW-1133">Transmembrane helix</keyword>
<accession>A0A377HL32</accession>
<organism evidence="2 3">
    <name type="scientific">Grimontia hollisae</name>
    <name type="common">Vibrio hollisae</name>
    <dbReference type="NCBI Taxonomy" id="673"/>
    <lineage>
        <taxon>Bacteria</taxon>
        <taxon>Pseudomonadati</taxon>
        <taxon>Pseudomonadota</taxon>
        <taxon>Gammaproteobacteria</taxon>
        <taxon>Vibrionales</taxon>
        <taxon>Vibrionaceae</taxon>
        <taxon>Grimontia</taxon>
    </lineage>
</organism>
<name>A0A377HL32_GRIHO</name>